<evidence type="ECO:0000256" key="1">
    <source>
        <dbReference type="SAM" id="MobiDB-lite"/>
    </source>
</evidence>
<dbReference type="AlphaFoldDB" id="A0A835XFS0"/>
<comment type="caution">
    <text evidence="2">The sequence shown here is derived from an EMBL/GenBank/DDBJ whole genome shotgun (WGS) entry which is preliminary data.</text>
</comment>
<accession>A0A835XFS0</accession>
<name>A0A835XFS0_9CHLO</name>
<feature type="compositionally biased region" description="Basic residues" evidence="1">
    <location>
        <begin position="376"/>
        <end position="391"/>
    </location>
</feature>
<dbReference type="EMBL" id="JAEHOE010000316">
    <property type="protein sequence ID" value="KAG2481958.1"/>
    <property type="molecule type" value="Genomic_DNA"/>
</dbReference>
<gene>
    <name evidence="2" type="ORF">HYH03_019090</name>
</gene>
<sequence>MNRYAVALLMPASCHVCQQLATLAGYMLQCAPLAAPSEESSAVHKKVEEWLAEASRDGGAALHAGLAAAVQAELADLHTEAFEAELRAKSPGTQEIVERFRAGLESAWRSLQEGAARGAADEGAAAGGSLLATVVPSEDLHKRTREAIQVGERIELDPRSSVAIFHDGGHACALALGGGTLDLVCGADYGQRGGLWDSCVVRVPAALLERAQQLRQRGCREASGGRGGAAAASGLGLGGGGGGGTGGTGGTGGEGGGGVMATALTEEATANFEAHARAAAATAAEMRALLEADALQRLLADAGAERSLRAAETGRCGAVAGAGGGGGARRASGRTSANATATLPGPLRDVEAARAATRAQAQADRAAAVREAAPQQKRRSRNARKQRLPKRRSPDFSRTAAEIDAEAAEAAAAAEAAEAAAGPTGAGSAGQVPLYSLCTPAAPPPPSERAGGQARLPLPPMGAGGEDPVSSLRAMAAAFCADSGREEMASGGATS</sequence>
<feature type="compositionally biased region" description="Low complexity" evidence="1">
    <location>
        <begin position="329"/>
        <end position="342"/>
    </location>
</feature>
<feature type="compositionally biased region" description="Low complexity" evidence="1">
    <location>
        <begin position="353"/>
        <end position="373"/>
    </location>
</feature>
<keyword evidence="3" id="KW-1185">Reference proteome</keyword>
<protein>
    <submittedName>
        <fullName evidence="2">Uncharacterized protein</fullName>
    </submittedName>
</protein>
<evidence type="ECO:0000313" key="3">
    <source>
        <dbReference type="Proteomes" id="UP000612055"/>
    </source>
</evidence>
<feature type="region of interest" description="Disordered" evidence="1">
    <location>
        <begin position="438"/>
        <end position="468"/>
    </location>
</feature>
<dbReference type="Proteomes" id="UP000612055">
    <property type="component" value="Unassembled WGS sequence"/>
</dbReference>
<proteinExistence type="predicted"/>
<evidence type="ECO:0000313" key="2">
    <source>
        <dbReference type="EMBL" id="KAG2481958.1"/>
    </source>
</evidence>
<organism evidence="2 3">
    <name type="scientific">Edaphochlamys debaryana</name>
    <dbReference type="NCBI Taxonomy" id="47281"/>
    <lineage>
        <taxon>Eukaryota</taxon>
        <taxon>Viridiplantae</taxon>
        <taxon>Chlorophyta</taxon>
        <taxon>core chlorophytes</taxon>
        <taxon>Chlorophyceae</taxon>
        <taxon>CS clade</taxon>
        <taxon>Chlamydomonadales</taxon>
        <taxon>Chlamydomonadales incertae sedis</taxon>
        <taxon>Edaphochlamys</taxon>
    </lineage>
</organism>
<reference evidence="2" key="1">
    <citation type="journal article" date="2020" name="bioRxiv">
        <title>Comparative genomics of Chlamydomonas.</title>
        <authorList>
            <person name="Craig R.J."/>
            <person name="Hasan A.R."/>
            <person name="Ness R.W."/>
            <person name="Keightley P.D."/>
        </authorList>
    </citation>
    <scope>NUCLEOTIDE SEQUENCE</scope>
    <source>
        <strain evidence="2">CCAP 11/70</strain>
    </source>
</reference>
<feature type="region of interest" description="Disordered" evidence="1">
    <location>
        <begin position="319"/>
        <end position="399"/>
    </location>
</feature>